<gene>
    <name evidence="5" type="ORF">B7C51_25325</name>
</gene>
<keyword evidence="5" id="KW-0614">Plasmid</keyword>
<dbReference type="PANTHER" id="PTHR33795">
    <property type="entry name" value="INSERTION ELEMENT IS150 PROTEIN INSJ"/>
    <property type="match status" value="1"/>
</dbReference>
<dbReference type="SUPFAM" id="SSF53098">
    <property type="entry name" value="Ribonuclease H-like"/>
    <property type="match status" value="1"/>
</dbReference>
<sequence>MKQKVSGSEKIAAVEKYLRGEDSLHHLASLLDVRHSSVRQWLQTYQSLGPNGLLQTSQNASYCAELKRIAVEDYLAGGGSHMDICKRYGIKSTCQLRDWILKYNSHEKLNTSGTGGVPIMTKGRTTTYDERVEIVRFCIEHQHNYAQTADKFQVSYQQVYSWTNKYLTSGVDALQDRRGKRKSEDEMSEVEKLRAQNKLLQAENRRKQMEIDLLKKLDEIERSHSDRGFQYTCKIFKKKLDDAGMTQSMSRVSRCIDNGPMESFWGMMKSEMYDLRKFYTYEELEAAVIEYIDYYNTRRYQKRLNCIRRWNIGNTF</sequence>
<protein>
    <submittedName>
        <fullName evidence="5">Uncharacterized protein</fullName>
    </submittedName>
</protein>
<dbReference type="Pfam" id="PF13333">
    <property type="entry name" value="rve_2"/>
    <property type="match status" value="1"/>
</dbReference>
<dbReference type="InterPro" id="IPR012337">
    <property type="entry name" value="RNaseH-like_sf"/>
</dbReference>
<dbReference type="Proteomes" id="UP000192727">
    <property type="component" value="Plasmid pPLP3"/>
</dbReference>
<geneLocation type="plasmid" evidence="6">
    <name>pplp3</name>
</geneLocation>
<dbReference type="Pfam" id="PF13518">
    <property type="entry name" value="HTH_28"/>
    <property type="match status" value="1"/>
</dbReference>
<dbReference type="SUPFAM" id="SSF48295">
    <property type="entry name" value="TrpR-like"/>
    <property type="match status" value="2"/>
</dbReference>
<proteinExistence type="inferred from homology"/>
<reference evidence="5 6" key="1">
    <citation type="submission" date="2017-03" db="EMBL/GenBank/DDBJ databases">
        <title>Paenibacillus larvae genome sequencing.</title>
        <authorList>
            <person name="Dingman D.W."/>
        </authorList>
    </citation>
    <scope>NUCLEOTIDE SEQUENCE [LARGE SCALE GENOMIC DNA]</scope>
    <source>
        <strain evidence="5 6">SAG 10367</strain>
        <plasmid evidence="6">pplp3</plasmid>
    </source>
</reference>
<evidence type="ECO:0000259" key="3">
    <source>
        <dbReference type="Pfam" id="PF13333"/>
    </source>
</evidence>
<dbReference type="GO" id="GO:0015074">
    <property type="term" value="P:DNA integration"/>
    <property type="evidence" value="ECO:0007669"/>
    <property type="project" value="InterPro"/>
</dbReference>
<comment type="similarity">
    <text evidence="1">Belongs to the IS150/IS1296 orfA family.</text>
</comment>
<accession>A0A1V0V027</accession>
<dbReference type="AlphaFoldDB" id="A0A1V0V027"/>
<dbReference type="InterPro" id="IPR010921">
    <property type="entry name" value="Trp_repressor/repl_initiator"/>
</dbReference>
<organism evidence="5 6">
    <name type="scientific">Paenibacillus larvae subsp. pulvifaciens</name>
    <dbReference type="NCBI Taxonomy" id="1477"/>
    <lineage>
        <taxon>Bacteria</taxon>
        <taxon>Bacillati</taxon>
        <taxon>Bacillota</taxon>
        <taxon>Bacilli</taxon>
        <taxon>Bacillales</taxon>
        <taxon>Paenibacillaceae</taxon>
        <taxon>Paenibacillus</taxon>
    </lineage>
</organism>
<dbReference type="Gene3D" id="3.30.420.10">
    <property type="entry name" value="Ribonuclease H-like superfamily/Ribonuclease H"/>
    <property type="match status" value="1"/>
</dbReference>
<feature type="domain" description="Integrase catalytic" evidence="3">
    <location>
        <begin position="262"/>
        <end position="300"/>
    </location>
</feature>
<evidence type="ECO:0000313" key="5">
    <source>
        <dbReference type="EMBL" id="ARF70794.1"/>
    </source>
</evidence>
<dbReference type="PANTHER" id="PTHR33795:SF1">
    <property type="entry name" value="INSERTION ELEMENT IS150 PROTEIN INSJ"/>
    <property type="match status" value="1"/>
</dbReference>
<keyword evidence="2" id="KW-0175">Coiled coil</keyword>
<dbReference type="InterPro" id="IPR052057">
    <property type="entry name" value="IS150/IS1296_orfA-like"/>
</dbReference>
<dbReference type="InterPro" id="IPR036388">
    <property type="entry name" value="WH-like_DNA-bd_sf"/>
</dbReference>
<dbReference type="EMBL" id="CP020558">
    <property type="protein sequence ID" value="ARF70794.1"/>
    <property type="molecule type" value="Genomic_DNA"/>
</dbReference>
<evidence type="ECO:0000259" key="4">
    <source>
        <dbReference type="Pfam" id="PF13518"/>
    </source>
</evidence>
<feature type="domain" description="Insertion element IS150 protein InsJ-like helix-turn-helix" evidence="4">
    <location>
        <begin position="130"/>
        <end position="182"/>
    </location>
</feature>
<evidence type="ECO:0000256" key="1">
    <source>
        <dbReference type="ARBA" id="ARBA00038232"/>
    </source>
</evidence>
<feature type="coiled-coil region" evidence="2">
    <location>
        <begin position="183"/>
        <end position="219"/>
    </location>
</feature>
<evidence type="ECO:0000313" key="6">
    <source>
        <dbReference type="Proteomes" id="UP000192727"/>
    </source>
</evidence>
<dbReference type="InterPro" id="IPR036397">
    <property type="entry name" value="RNaseH_sf"/>
</dbReference>
<dbReference type="GO" id="GO:0043565">
    <property type="term" value="F:sequence-specific DNA binding"/>
    <property type="evidence" value="ECO:0007669"/>
    <property type="project" value="InterPro"/>
</dbReference>
<dbReference type="Gene3D" id="1.10.10.10">
    <property type="entry name" value="Winged helix-like DNA-binding domain superfamily/Winged helix DNA-binding domain"/>
    <property type="match status" value="1"/>
</dbReference>
<dbReference type="InterPro" id="IPR055247">
    <property type="entry name" value="InsJ-like_HTH"/>
</dbReference>
<dbReference type="InterPro" id="IPR001584">
    <property type="entry name" value="Integrase_cat-core"/>
</dbReference>
<evidence type="ECO:0000256" key="2">
    <source>
        <dbReference type="SAM" id="Coils"/>
    </source>
</evidence>
<name>A0A1V0V027_9BACL</name>